<reference evidence="2" key="1">
    <citation type="submission" date="2020-10" db="EMBL/GenBank/DDBJ databases">
        <authorList>
            <person name="Castelo-Branco R."/>
            <person name="Eusebio N."/>
            <person name="Adriana R."/>
            <person name="Vieira A."/>
            <person name="Brugerolle De Fraissinette N."/>
            <person name="Rezende De Castro R."/>
            <person name="Schneider M.P."/>
            <person name="Vasconcelos V."/>
            <person name="Leao P.N."/>
        </authorList>
    </citation>
    <scope>NUCLEOTIDE SEQUENCE</scope>
    <source>
        <strain evidence="2">LEGE 07157</strain>
    </source>
</reference>
<gene>
    <name evidence="2" type="ORF">IQ249_00475</name>
</gene>
<dbReference type="AlphaFoldDB" id="A0A8J7B2H3"/>
<proteinExistence type="predicted"/>
<evidence type="ECO:0000313" key="3">
    <source>
        <dbReference type="Proteomes" id="UP000654482"/>
    </source>
</evidence>
<feature type="region of interest" description="Disordered" evidence="1">
    <location>
        <begin position="13"/>
        <end position="61"/>
    </location>
</feature>
<keyword evidence="3" id="KW-1185">Reference proteome</keyword>
<sequence>MFFILLYRHAGARYHPPPRESSPSNPKFKIAQGSQSAARSRDRKEKMKVEQSYHLERRSIL</sequence>
<dbReference type="EMBL" id="JADEWZ010000001">
    <property type="protein sequence ID" value="MBE9114362.1"/>
    <property type="molecule type" value="Genomic_DNA"/>
</dbReference>
<name>A0A8J7B2H3_9CYAN</name>
<dbReference type="RefSeq" id="WP_194027444.1">
    <property type="nucleotide sequence ID" value="NZ_JADEWZ010000001.1"/>
</dbReference>
<accession>A0A8J7B2H3</accession>
<evidence type="ECO:0000256" key="1">
    <source>
        <dbReference type="SAM" id="MobiDB-lite"/>
    </source>
</evidence>
<evidence type="ECO:0000313" key="2">
    <source>
        <dbReference type="EMBL" id="MBE9114362.1"/>
    </source>
</evidence>
<organism evidence="2 3">
    <name type="scientific">Lusitaniella coriacea LEGE 07157</name>
    <dbReference type="NCBI Taxonomy" id="945747"/>
    <lineage>
        <taxon>Bacteria</taxon>
        <taxon>Bacillati</taxon>
        <taxon>Cyanobacteriota</taxon>
        <taxon>Cyanophyceae</taxon>
        <taxon>Spirulinales</taxon>
        <taxon>Lusitaniellaceae</taxon>
        <taxon>Lusitaniella</taxon>
    </lineage>
</organism>
<protein>
    <submittedName>
        <fullName evidence="2">Uncharacterized protein</fullName>
    </submittedName>
</protein>
<feature type="compositionally biased region" description="Basic and acidic residues" evidence="1">
    <location>
        <begin position="39"/>
        <end position="61"/>
    </location>
</feature>
<comment type="caution">
    <text evidence="2">The sequence shown here is derived from an EMBL/GenBank/DDBJ whole genome shotgun (WGS) entry which is preliminary data.</text>
</comment>
<dbReference type="Proteomes" id="UP000654482">
    <property type="component" value="Unassembled WGS sequence"/>
</dbReference>